<dbReference type="Proteomes" id="UP000054988">
    <property type="component" value="Unassembled WGS sequence"/>
</dbReference>
<dbReference type="AlphaFoldDB" id="A0A0W0F7X3"/>
<evidence type="ECO:0000313" key="1">
    <source>
        <dbReference type="EMBL" id="KTB32369.1"/>
    </source>
</evidence>
<proteinExistence type="predicted"/>
<dbReference type="EMBL" id="LATX01002236">
    <property type="protein sequence ID" value="KTB32369.1"/>
    <property type="molecule type" value="Genomic_DNA"/>
</dbReference>
<organism evidence="1 2">
    <name type="scientific">Moniliophthora roreri</name>
    <name type="common">Frosty pod rot fungus</name>
    <name type="synonym">Monilia roreri</name>
    <dbReference type="NCBI Taxonomy" id="221103"/>
    <lineage>
        <taxon>Eukaryota</taxon>
        <taxon>Fungi</taxon>
        <taxon>Dikarya</taxon>
        <taxon>Basidiomycota</taxon>
        <taxon>Agaricomycotina</taxon>
        <taxon>Agaricomycetes</taxon>
        <taxon>Agaricomycetidae</taxon>
        <taxon>Agaricales</taxon>
        <taxon>Marasmiineae</taxon>
        <taxon>Marasmiaceae</taxon>
        <taxon>Moniliophthora</taxon>
    </lineage>
</organism>
<reference evidence="1 2" key="1">
    <citation type="submission" date="2015-12" db="EMBL/GenBank/DDBJ databases">
        <title>Draft genome sequence of Moniliophthora roreri, the causal agent of frosty pod rot of cacao.</title>
        <authorList>
            <person name="Aime M.C."/>
            <person name="Diaz-Valderrama J.R."/>
            <person name="Kijpornyongpan T."/>
            <person name="Phillips-Mora W."/>
        </authorList>
    </citation>
    <scope>NUCLEOTIDE SEQUENCE [LARGE SCALE GENOMIC DNA]</scope>
    <source>
        <strain evidence="1 2">MCA 2952</strain>
    </source>
</reference>
<name>A0A0W0F7X3_MONRR</name>
<sequence length="26" mass="2795">MVQIGSLKLLYGNLGKILAVDTTFIS</sequence>
<gene>
    <name evidence="1" type="ORF">WG66_15054</name>
</gene>
<comment type="caution">
    <text evidence="1">The sequence shown here is derived from an EMBL/GenBank/DDBJ whole genome shotgun (WGS) entry which is preliminary data.</text>
</comment>
<evidence type="ECO:0000313" key="2">
    <source>
        <dbReference type="Proteomes" id="UP000054988"/>
    </source>
</evidence>
<protein>
    <submittedName>
        <fullName evidence="1">Uncharacterized protein</fullName>
    </submittedName>
</protein>
<accession>A0A0W0F7X3</accession>